<evidence type="ECO:0000259" key="5">
    <source>
        <dbReference type="PROSITE" id="PS50931"/>
    </source>
</evidence>
<evidence type="ECO:0000256" key="3">
    <source>
        <dbReference type="ARBA" id="ARBA00023125"/>
    </source>
</evidence>
<dbReference type="EMBL" id="CP019697">
    <property type="protein sequence ID" value="AQS51464.1"/>
    <property type="molecule type" value="Genomic_DNA"/>
</dbReference>
<dbReference type="Pfam" id="PF03466">
    <property type="entry name" value="LysR_substrate"/>
    <property type="match status" value="1"/>
</dbReference>
<dbReference type="InterPro" id="IPR000847">
    <property type="entry name" value="LysR_HTH_N"/>
</dbReference>
<dbReference type="KEGG" id="phn:PAEH1_07670"/>
<dbReference type="InterPro" id="IPR058163">
    <property type="entry name" value="LysR-type_TF_proteobact-type"/>
</dbReference>
<evidence type="ECO:0000256" key="1">
    <source>
        <dbReference type="ARBA" id="ARBA00009437"/>
    </source>
</evidence>
<keyword evidence="2" id="KW-0805">Transcription regulation</keyword>
<evidence type="ECO:0000313" key="6">
    <source>
        <dbReference type="EMBL" id="AQS51464.1"/>
    </source>
</evidence>
<dbReference type="InterPro" id="IPR005119">
    <property type="entry name" value="LysR_subst-bd"/>
</dbReference>
<dbReference type="AlphaFoldDB" id="A0A1U9K0F0"/>
<sequence>MSALPPLRALQIFETVGHSQNIQDAAKRLGISTGAVSQQLQLLESELNAALFFKEGRRLRLTAAGLDFHQRCSEAFELLREAQNQLLLDQQNRTLHISALPSFLNEWLIPRIAPWQQQQASLVNMHFQGSHHEPDYASERIDFRFTYAQSVPQSLHALELFTDKVLPVCHPQLLERFTVLQPKDLQHMPLITVDWQPRFSSPPGWRDWFAHYAPTVAASTPPAWQSFSLSHQALHAVRQGLGVALAQYSYVRAELESGQLCAPFEAMSLELDWPYVMTWQPHVFNKAQARDFHRFIVGQVKRFGA</sequence>
<protein>
    <recommendedName>
        <fullName evidence="5">HTH lysR-type domain-containing protein</fullName>
    </recommendedName>
</protein>
<dbReference type="SUPFAM" id="SSF53850">
    <property type="entry name" value="Periplasmic binding protein-like II"/>
    <property type="match status" value="1"/>
</dbReference>
<reference evidence="6 7" key="1">
    <citation type="submission" date="2017-01" db="EMBL/GenBank/DDBJ databases">
        <title>Complete Genome Sequence of Paenalcaligenes hominis, Isolated from a paraplegic Patient with neurogenic bladder.</title>
        <authorList>
            <person name="Mukhopadhyay R."/>
            <person name="Joaquin J."/>
            <person name="Hogue R."/>
            <person name="Kilaru A."/>
            <person name="Jospin G."/>
            <person name="Mars K."/>
            <person name="Eisen J.A."/>
            <person name="Chaturvedi V."/>
        </authorList>
    </citation>
    <scope>NUCLEOTIDE SEQUENCE [LARGE SCALE GENOMIC DNA]</scope>
    <source>
        <strain evidence="6 7">15S00501</strain>
    </source>
</reference>
<gene>
    <name evidence="6" type="ORF">PAEH1_07670</name>
</gene>
<dbReference type="GO" id="GO:0043565">
    <property type="term" value="F:sequence-specific DNA binding"/>
    <property type="evidence" value="ECO:0007669"/>
    <property type="project" value="TreeGrafter"/>
</dbReference>
<dbReference type="STRING" id="643674.PAEH1_07670"/>
<dbReference type="GO" id="GO:0003700">
    <property type="term" value="F:DNA-binding transcription factor activity"/>
    <property type="evidence" value="ECO:0007669"/>
    <property type="project" value="InterPro"/>
</dbReference>
<dbReference type="Pfam" id="PF00126">
    <property type="entry name" value="HTH_1"/>
    <property type="match status" value="1"/>
</dbReference>
<name>A0A1U9K0F0_9BURK</name>
<dbReference type="PROSITE" id="PS50931">
    <property type="entry name" value="HTH_LYSR"/>
    <property type="match status" value="1"/>
</dbReference>
<organism evidence="6 7">
    <name type="scientific">Paenalcaligenes hominis</name>
    <dbReference type="NCBI Taxonomy" id="643674"/>
    <lineage>
        <taxon>Bacteria</taxon>
        <taxon>Pseudomonadati</taxon>
        <taxon>Pseudomonadota</taxon>
        <taxon>Betaproteobacteria</taxon>
        <taxon>Burkholderiales</taxon>
        <taxon>Alcaligenaceae</taxon>
        <taxon>Paenalcaligenes</taxon>
    </lineage>
</organism>
<evidence type="ECO:0000256" key="2">
    <source>
        <dbReference type="ARBA" id="ARBA00023015"/>
    </source>
</evidence>
<dbReference type="Gene3D" id="1.10.10.10">
    <property type="entry name" value="Winged helix-like DNA-binding domain superfamily/Winged helix DNA-binding domain"/>
    <property type="match status" value="1"/>
</dbReference>
<dbReference type="Gene3D" id="3.40.190.10">
    <property type="entry name" value="Periplasmic binding protein-like II"/>
    <property type="match status" value="2"/>
</dbReference>
<evidence type="ECO:0000313" key="7">
    <source>
        <dbReference type="Proteomes" id="UP000189369"/>
    </source>
</evidence>
<feature type="domain" description="HTH lysR-type" evidence="5">
    <location>
        <begin position="5"/>
        <end position="62"/>
    </location>
</feature>
<dbReference type="Proteomes" id="UP000189369">
    <property type="component" value="Chromosome"/>
</dbReference>
<evidence type="ECO:0000256" key="4">
    <source>
        <dbReference type="ARBA" id="ARBA00023163"/>
    </source>
</evidence>
<dbReference type="OrthoDB" id="9178397at2"/>
<keyword evidence="3" id="KW-0238">DNA-binding</keyword>
<keyword evidence="4" id="KW-0804">Transcription</keyword>
<dbReference type="PANTHER" id="PTHR30537">
    <property type="entry name" value="HTH-TYPE TRANSCRIPTIONAL REGULATOR"/>
    <property type="match status" value="1"/>
</dbReference>
<proteinExistence type="inferred from homology"/>
<dbReference type="InterPro" id="IPR036390">
    <property type="entry name" value="WH_DNA-bd_sf"/>
</dbReference>
<dbReference type="PANTHER" id="PTHR30537:SF74">
    <property type="entry name" value="HTH-TYPE TRANSCRIPTIONAL REGULATOR TRPI"/>
    <property type="match status" value="1"/>
</dbReference>
<accession>A0A1U9K0F0</accession>
<dbReference type="SUPFAM" id="SSF46785">
    <property type="entry name" value="Winged helix' DNA-binding domain"/>
    <property type="match status" value="1"/>
</dbReference>
<dbReference type="InterPro" id="IPR036388">
    <property type="entry name" value="WH-like_DNA-bd_sf"/>
</dbReference>
<comment type="similarity">
    <text evidence="1">Belongs to the LysR transcriptional regulatory family.</text>
</comment>
<dbReference type="GO" id="GO:0006351">
    <property type="term" value="P:DNA-templated transcription"/>
    <property type="evidence" value="ECO:0007669"/>
    <property type="project" value="TreeGrafter"/>
</dbReference>